<gene>
    <name evidence="1" type="ORF">LCGC14_0687010</name>
</gene>
<dbReference type="EMBL" id="LAZR01001414">
    <property type="protein sequence ID" value="KKN45049.1"/>
    <property type="molecule type" value="Genomic_DNA"/>
</dbReference>
<organism evidence="1">
    <name type="scientific">marine sediment metagenome</name>
    <dbReference type="NCBI Taxonomy" id="412755"/>
    <lineage>
        <taxon>unclassified sequences</taxon>
        <taxon>metagenomes</taxon>
        <taxon>ecological metagenomes</taxon>
    </lineage>
</organism>
<comment type="caution">
    <text evidence="1">The sequence shown here is derived from an EMBL/GenBank/DDBJ whole genome shotgun (WGS) entry which is preliminary data.</text>
</comment>
<accession>A0A0F9QRB9</accession>
<proteinExistence type="predicted"/>
<protein>
    <submittedName>
        <fullName evidence="1">Uncharacterized protein</fullName>
    </submittedName>
</protein>
<evidence type="ECO:0000313" key="1">
    <source>
        <dbReference type="EMBL" id="KKN45049.1"/>
    </source>
</evidence>
<sequence length="41" mass="4488">MGDEALKIVILDVDRALFAAMFGDENIAQNRALINKVLISV</sequence>
<reference evidence="1" key="1">
    <citation type="journal article" date="2015" name="Nature">
        <title>Complex archaea that bridge the gap between prokaryotes and eukaryotes.</title>
        <authorList>
            <person name="Spang A."/>
            <person name="Saw J.H."/>
            <person name="Jorgensen S.L."/>
            <person name="Zaremba-Niedzwiedzka K."/>
            <person name="Martijn J."/>
            <person name="Lind A.E."/>
            <person name="van Eijk R."/>
            <person name="Schleper C."/>
            <person name="Guy L."/>
            <person name="Ettema T.J."/>
        </authorList>
    </citation>
    <scope>NUCLEOTIDE SEQUENCE</scope>
</reference>
<name>A0A0F9QRB9_9ZZZZ</name>
<dbReference type="AlphaFoldDB" id="A0A0F9QRB9"/>